<feature type="signal peptide" evidence="1">
    <location>
        <begin position="1"/>
        <end position="19"/>
    </location>
</feature>
<evidence type="ECO:0000256" key="1">
    <source>
        <dbReference type="SAM" id="SignalP"/>
    </source>
</evidence>
<dbReference type="Proteomes" id="UP000706580">
    <property type="component" value="Unassembled WGS sequence"/>
</dbReference>
<sequence length="132" mass="14329">MKAFIIASVAALLALSAQANVHRSATALYEQIANRCMYIAATRTPADTPEADLTHAAMLCVNGAEHAINNSELIEAYQRNTLAEDVEQATDQPAANRAQLFLDAYDAGQVIGRGYIEPNGDDDEIYDEKGHY</sequence>
<dbReference type="RefSeq" id="WP_223075274.1">
    <property type="nucleotide sequence ID" value="NZ_JADMNK010000010.1"/>
</dbReference>
<comment type="caution">
    <text evidence="2">The sequence shown here is derived from an EMBL/GenBank/DDBJ whole genome shotgun (WGS) entry which is preliminary data.</text>
</comment>
<name>A0ABS7S0N1_9ENTR</name>
<protein>
    <submittedName>
        <fullName evidence="2">Uncharacterized protein</fullName>
    </submittedName>
</protein>
<evidence type="ECO:0000313" key="2">
    <source>
        <dbReference type="EMBL" id="MBZ0059600.1"/>
    </source>
</evidence>
<feature type="chain" id="PRO_5045797080" evidence="1">
    <location>
        <begin position="20"/>
        <end position="132"/>
    </location>
</feature>
<reference evidence="2 3" key="1">
    <citation type="submission" date="2020-11" db="EMBL/GenBank/DDBJ databases">
        <title>Draft Genome of Enterobacter sp. strain EMC7.</title>
        <authorList>
            <person name="Barman P."/>
            <person name="Sinha S."/>
            <person name="Sen S."/>
            <person name="Chakraborty R."/>
        </authorList>
    </citation>
    <scope>NUCLEOTIDE SEQUENCE [LARGE SCALE GENOMIC DNA]</scope>
    <source>
        <strain evidence="2 3">EMC7</strain>
    </source>
</reference>
<accession>A0ABS7S0N1</accession>
<gene>
    <name evidence="2" type="ORF">ITX56_17685</name>
</gene>
<organism evidence="2 3">
    <name type="scientific">Leclercia barmai</name>
    <dbReference type="NCBI Taxonomy" id="2785629"/>
    <lineage>
        <taxon>Bacteria</taxon>
        <taxon>Pseudomonadati</taxon>
        <taxon>Pseudomonadota</taxon>
        <taxon>Gammaproteobacteria</taxon>
        <taxon>Enterobacterales</taxon>
        <taxon>Enterobacteriaceae</taxon>
        <taxon>Leclercia</taxon>
    </lineage>
</organism>
<keyword evidence="1" id="KW-0732">Signal</keyword>
<dbReference type="EMBL" id="JADMNK010000010">
    <property type="protein sequence ID" value="MBZ0059600.1"/>
    <property type="molecule type" value="Genomic_DNA"/>
</dbReference>
<keyword evidence="3" id="KW-1185">Reference proteome</keyword>
<evidence type="ECO:0000313" key="3">
    <source>
        <dbReference type="Proteomes" id="UP000706580"/>
    </source>
</evidence>
<proteinExistence type="predicted"/>